<comment type="caution">
    <text evidence="13">The sequence shown here is derived from an EMBL/GenBank/DDBJ whole genome shotgun (WGS) entry which is preliminary data.</text>
</comment>
<dbReference type="EC" id="2.3.2.27" evidence="4"/>
<dbReference type="InterPro" id="IPR021319">
    <property type="entry name" value="DUF2921"/>
</dbReference>
<feature type="transmembrane region" description="Helical" evidence="10">
    <location>
        <begin position="966"/>
        <end position="988"/>
    </location>
</feature>
<evidence type="ECO:0000256" key="9">
    <source>
        <dbReference type="ARBA" id="ARBA00023136"/>
    </source>
</evidence>
<evidence type="ECO:0000256" key="3">
    <source>
        <dbReference type="ARBA" id="ARBA00004906"/>
    </source>
</evidence>
<evidence type="ECO:0000256" key="6">
    <source>
        <dbReference type="ARBA" id="ARBA00022692"/>
    </source>
</evidence>
<dbReference type="PANTHER" id="PTHR33389">
    <property type="entry name" value="FAMILY PROTEIN, PUTATIVE (DUF2921)-RELATED"/>
    <property type="match status" value="1"/>
</dbReference>
<evidence type="ECO:0000256" key="4">
    <source>
        <dbReference type="ARBA" id="ARBA00012483"/>
    </source>
</evidence>
<dbReference type="Pfam" id="PF11145">
    <property type="entry name" value="DUF2921"/>
    <property type="match status" value="1"/>
</dbReference>
<evidence type="ECO:0000259" key="12">
    <source>
        <dbReference type="Pfam" id="PF25333"/>
    </source>
</evidence>
<name>A0ABD3AX43_9GENT</name>
<evidence type="ECO:0000256" key="2">
    <source>
        <dbReference type="ARBA" id="ARBA00004127"/>
    </source>
</evidence>
<dbReference type="AlphaFoldDB" id="A0ABD3AX43"/>
<dbReference type="PANTHER" id="PTHR33389:SF20">
    <property type="match status" value="1"/>
</dbReference>
<feature type="transmembrane region" description="Helical" evidence="10">
    <location>
        <begin position="805"/>
        <end position="824"/>
    </location>
</feature>
<evidence type="ECO:0000256" key="5">
    <source>
        <dbReference type="ARBA" id="ARBA00022679"/>
    </source>
</evidence>
<protein>
    <recommendedName>
        <fullName evidence="4">RING-type E3 ubiquitin transferase</fullName>
        <ecNumber evidence="4">2.3.2.27</ecNumber>
    </recommendedName>
</protein>
<dbReference type="GO" id="GO:0012505">
    <property type="term" value="C:endomembrane system"/>
    <property type="evidence" value="ECO:0007669"/>
    <property type="project" value="UniProtKB-SubCell"/>
</dbReference>
<keyword evidence="14" id="KW-1185">Reference proteome</keyword>
<feature type="domain" description="DUF2921" evidence="12">
    <location>
        <begin position="559"/>
        <end position="706"/>
    </location>
</feature>
<keyword evidence="5" id="KW-0808">Transferase</keyword>
<dbReference type="Pfam" id="PF25333">
    <property type="entry name" value="DUF2921_N"/>
    <property type="match status" value="3"/>
</dbReference>
<evidence type="ECO:0000256" key="10">
    <source>
        <dbReference type="SAM" id="Phobius"/>
    </source>
</evidence>
<proteinExistence type="predicted"/>
<keyword evidence="6 10" id="KW-0812">Transmembrane</keyword>
<dbReference type="InterPro" id="IPR057425">
    <property type="entry name" value="DUF2921_N"/>
</dbReference>
<dbReference type="Proteomes" id="UP001630127">
    <property type="component" value="Unassembled WGS sequence"/>
</dbReference>
<evidence type="ECO:0000259" key="11">
    <source>
        <dbReference type="Pfam" id="PF11145"/>
    </source>
</evidence>
<keyword evidence="9 10" id="KW-0472">Membrane</keyword>
<dbReference type="EMBL" id="JBJUIK010000002">
    <property type="protein sequence ID" value="KAL3535799.1"/>
    <property type="molecule type" value="Genomic_DNA"/>
</dbReference>
<evidence type="ECO:0000256" key="7">
    <source>
        <dbReference type="ARBA" id="ARBA00022786"/>
    </source>
</evidence>
<keyword evidence="8 10" id="KW-1133">Transmembrane helix</keyword>
<reference evidence="13 14" key="1">
    <citation type="submission" date="2024-11" db="EMBL/GenBank/DDBJ databases">
        <title>A near-complete genome assembly of Cinchona calisaya.</title>
        <authorList>
            <person name="Lian D.C."/>
            <person name="Zhao X.W."/>
            <person name="Wei L."/>
        </authorList>
    </citation>
    <scope>NUCLEOTIDE SEQUENCE [LARGE SCALE GENOMIC DNA]</scope>
    <source>
        <tissue evidence="13">Nenye</tissue>
    </source>
</reference>
<feature type="domain" description="DUF2921" evidence="12">
    <location>
        <begin position="28"/>
        <end position="235"/>
    </location>
</feature>
<evidence type="ECO:0000313" key="13">
    <source>
        <dbReference type="EMBL" id="KAL3535799.1"/>
    </source>
</evidence>
<evidence type="ECO:0000256" key="1">
    <source>
        <dbReference type="ARBA" id="ARBA00000900"/>
    </source>
</evidence>
<dbReference type="GO" id="GO:0061630">
    <property type="term" value="F:ubiquitin protein ligase activity"/>
    <property type="evidence" value="ECO:0007669"/>
    <property type="project" value="UniProtKB-EC"/>
</dbReference>
<feature type="transmembrane region" description="Helical" evidence="10">
    <location>
        <begin position="855"/>
        <end position="874"/>
    </location>
</feature>
<feature type="domain" description="SWEET-like" evidence="11">
    <location>
        <begin position="721"/>
        <end position="1002"/>
    </location>
</feature>
<sequence>MSFDFDMPTYFDDPPVVYRYSRLPEIERQCSPFLSSASELKLDDSRGSKIKKELSFFNGDWIQELDGSPLVPFDDSDIPRDGLSVSSPLKLVGFEIKDVNPVHQLRNAVSLCGTMCIGMARNSTLLYNSRSIFYMAPGMSVLKISFEGVYIETERNGGERLLCMLGSTSLPVWNSASDKSRTMSSSSNHKPGLLQDGRMLLVLRYHQIFSLTKRAILGELKSLNEPGKPRYFDVVHISSQLSRFSKYEFSYEELKSETRDLSLYRKEVEEDGANRFNNTEFCKVMRLFSGHIFKIIPNWRFMSTSGLGPFLLGQENKANDSSYKNVWLIMQNLICEQEIKATQIRSNSARVAAVFRVFPAEKQRERMKETAAMRTGLSGMTLSVEGTWDALEGHLCLVGCPGITSSGLQGCDSQISLYFPHSFSIKLRSIIFGSITSKSYSYDPVLFELEIRPQDLKFDYVWYSRSYLTYKYSKIELAEAFRKRSQLSGLFNLIKPLFLSYPGKRSQLSRLATEVKRLFLGNSASRQAKDDVFTYYEMYSLSNDLDISCYGTPVPSYNSYKPEIFIHLEVLALGPLVSGRAPWLDEDSPPLENEVKMSKSEVLNVSLSLVFTGERLEFTDHKDYKNISKLFLEGLYDPLAGEMHLIGCRRITVDARNLNLERGFDCLIEVKIEYPDETSRWLINPKAEITITSQRNEDDALYFHPIKLQTSMLSYNQYEQDAVFRKVFEEILRNLMMIVSIALISSQLLYMKENVDGIPYVSRIMLSFQFLGYVYPLLCNTKILLQEKEYRGPNNSYGYEQILTILDYTGKLFVLAALVMTVTLTRKVAEYRKNPHPGSPSKSITVHQDKKARQIIAVILVLGLLSYYLLYSSIFQNENINALGEDQFKKLWSYKPQEFIGIIQDLFLLPQVTESMITKTPFRPLRKLYYIGFTLMRIGLHLYDLVRDPVINPYYDEPAFLNLDLFFTSTASNLALIVIMTVLAMVLYMQQEGSHQKFIQQQEIASAKSL</sequence>
<comment type="pathway">
    <text evidence="3">Protein modification; protein ubiquitination.</text>
</comment>
<evidence type="ECO:0000256" key="8">
    <source>
        <dbReference type="ARBA" id="ARBA00022989"/>
    </source>
</evidence>
<gene>
    <name evidence="13" type="ORF">ACH5RR_004260</name>
</gene>
<accession>A0ABD3AX43</accession>
<comment type="catalytic activity">
    <reaction evidence="1">
        <text>S-ubiquitinyl-[E2 ubiquitin-conjugating enzyme]-L-cysteine + [acceptor protein]-L-lysine = [E2 ubiquitin-conjugating enzyme]-L-cysteine + N(6)-ubiquitinyl-[acceptor protein]-L-lysine.</text>
        <dbReference type="EC" id="2.3.2.27"/>
    </reaction>
</comment>
<organism evidence="13 14">
    <name type="scientific">Cinchona calisaya</name>
    <dbReference type="NCBI Taxonomy" id="153742"/>
    <lineage>
        <taxon>Eukaryota</taxon>
        <taxon>Viridiplantae</taxon>
        <taxon>Streptophyta</taxon>
        <taxon>Embryophyta</taxon>
        <taxon>Tracheophyta</taxon>
        <taxon>Spermatophyta</taxon>
        <taxon>Magnoliopsida</taxon>
        <taxon>eudicotyledons</taxon>
        <taxon>Gunneridae</taxon>
        <taxon>Pentapetalae</taxon>
        <taxon>asterids</taxon>
        <taxon>lamiids</taxon>
        <taxon>Gentianales</taxon>
        <taxon>Rubiaceae</taxon>
        <taxon>Cinchonoideae</taxon>
        <taxon>Cinchoneae</taxon>
        <taxon>Cinchona</taxon>
    </lineage>
</organism>
<evidence type="ECO:0000313" key="14">
    <source>
        <dbReference type="Proteomes" id="UP001630127"/>
    </source>
</evidence>
<feature type="domain" description="DUF2921" evidence="12">
    <location>
        <begin position="268"/>
        <end position="448"/>
    </location>
</feature>
<comment type="subcellular location">
    <subcellularLocation>
        <location evidence="2">Endomembrane system</location>
        <topology evidence="2">Multi-pass membrane protein</topology>
    </subcellularLocation>
</comment>
<keyword evidence="7" id="KW-0833">Ubl conjugation pathway</keyword>